<keyword evidence="1" id="KW-1133">Transmembrane helix</keyword>
<keyword evidence="3" id="KW-1185">Reference proteome</keyword>
<keyword evidence="1" id="KW-0472">Membrane</keyword>
<dbReference type="STRING" id="40571.SAMN05660733_05632"/>
<dbReference type="OrthoDB" id="3629791at2"/>
<feature type="transmembrane region" description="Helical" evidence="1">
    <location>
        <begin position="125"/>
        <end position="151"/>
    </location>
</feature>
<evidence type="ECO:0000313" key="3">
    <source>
        <dbReference type="Proteomes" id="UP000192840"/>
    </source>
</evidence>
<dbReference type="InterPro" id="IPR045927">
    <property type="entry name" value="DUF6346"/>
</dbReference>
<dbReference type="RefSeq" id="WP_051770669.1">
    <property type="nucleotide sequence ID" value="NZ_FWYC01000013.1"/>
</dbReference>
<gene>
    <name evidence="2" type="ORF">SAMN05660733_05632</name>
</gene>
<evidence type="ECO:0000256" key="1">
    <source>
        <dbReference type="SAM" id="Phobius"/>
    </source>
</evidence>
<proteinExistence type="predicted"/>
<accession>A0A1W2FCN9</accession>
<dbReference type="Proteomes" id="UP000192840">
    <property type="component" value="Unassembled WGS sequence"/>
</dbReference>
<evidence type="ECO:0000313" key="2">
    <source>
        <dbReference type="EMBL" id="SMD19745.1"/>
    </source>
</evidence>
<dbReference type="eggNOG" id="ENOG502ZUC2">
    <property type="taxonomic scope" value="Bacteria"/>
</dbReference>
<dbReference type="Pfam" id="PF19873">
    <property type="entry name" value="DUF6346"/>
    <property type="match status" value="1"/>
</dbReference>
<organism evidence="2 3">
    <name type="scientific">Lentzea albidocapillata</name>
    <dbReference type="NCBI Taxonomy" id="40571"/>
    <lineage>
        <taxon>Bacteria</taxon>
        <taxon>Bacillati</taxon>
        <taxon>Actinomycetota</taxon>
        <taxon>Actinomycetes</taxon>
        <taxon>Pseudonocardiales</taxon>
        <taxon>Pseudonocardiaceae</taxon>
        <taxon>Lentzea</taxon>
    </lineage>
</organism>
<name>A0A1W2FCN9_9PSEU</name>
<dbReference type="EMBL" id="FWYC01000013">
    <property type="protein sequence ID" value="SMD19745.1"/>
    <property type="molecule type" value="Genomic_DNA"/>
</dbReference>
<protein>
    <submittedName>
        <fullName evidence="2">Uncharacterized protein</fullName>
    </submittedName>
</protein>
<sequence>MLRKIARLVAGLVGLALWATVAIAGLTGYTYFKPAAATTSVSDRGVARVADCRREGPVSVSGFGYWWLCEADVVWDSGGRQRVTVQIGQLSPDDAGKDVPVVQRLVTDKASRAAAVYRADFEPSVVLGLGSVLGGLGFGFLLFVIVFGSTLSATERKLDMRGTT</sequence>
<reference evidence="3" key="1">
    <citation type="submission" date="2017-04" db="EMBL/GenBank/DDBJ databases">
        <authorList>
            <person name="Varghese N."/>
            <person name="Submissions S."/>
        </authorList>
    </citation>
    <scope>NUCLEOTIDE SEQUENCE [LARGE SCALE GENOMIC DNA]</scope>
    <source>
        <strain evidence="3">DSM 44073</strain>
    </source>
</reference>
<dbReference type="AlphaFoldDB" id="A0A1W2FCN9"/>
<keyword evidence="1" id="KW-0812">Transmembrane</keyword>